<evidence type="ECO:0000313" key="3">
    <source>
        <dbReference type="EMBL" id="MBM0275906.1"/>
    </source>
</evidence>
<dbReference type="InterPro" id="IPR001509">
    <property type="entry name" value="Epimerase_deHydtase"/>
</dbReference>
<dbReference type="SUPFAM" id="SSF51735">
    <property type="entry name" value="NAD(P)-binding Rossmann-fold domains"/>
    <property type="match status" value="1"/>
</dbReference>
<feature type="domain" description="NAD-dependent epimerase/dehydratase" evidence="2">
    <location>
        <begin position="2"/>
        <end position="132"/>
    </location>
</feature>
<proteinExistence type="predicted"/>
<evidence type="ECO:0000256" key="1">
    <source>
        <dbReference type="SAM" id="MobiDB-lite"/>
    </source>
</evidence>
<keyword evidence="4" id="KW-1185">Reference proteome</keyword>
<dbReference type="Gene3D" id="3.40.50.720">
    <property type="entry name" value="NAD(P)-binding Rossmann-like Domain"/>
    <property type="match status" value="1"/>
</dbReference>
<dbReference type="InterPro" id="IPR036291">
    <property type="entry name" value="NAD(P)-bd_dom_sf"/>
</dbReference>
<feature type="compositionally biased region" description="Low complexity" evidence="1">
    <location>
        <begin position="264"/>
        <end position="274"/>
    </location>
</feature>
<protein>
    <submittedName>
        <fullName evidence="3">NAD-dependent epimerase/dehydratase family protein</fullName>
    </submittedName>
</protein>
<feature type="compositionally biased region" description="Basic and acidic residues" evidence="1">
    <location>
        <begin position="136"/>
        <end position="154"/>
    </location>
</feature>
<reference evidence="3 4" key="1">
    <citation type="submission" date="2021-01" db="EMBL/GenBank/DDBJ databases">
        <title>Draft genome sequence of Micromonospora sp. strain STR1s_6.</title>
        <authorList>
            <person name="Karlyshev A."/>
            <person name="Jawad R."/>
        </authorList>
    </citation>
    <scope>NUCLEOTIDE SEQUENCE [LARGE SCALE GENOMIC DNA]</scope>
    <source>
        <strain evidence="3 4">STR1S-6</strain>
    </source>
</reference>
<sequence>MILVTGGLGMIGAHTARALADLGHAVVATAHRRAVRPAFLPDDVIVEHVDVADPATVFALGDRYRITEIVHLAGSVPGADPVAYFRADTTGLLTMLDAARAWRVRRFAVAGSLGSYLGRSEVPWHEDLPLPTRGAAPDHRLQEGGRTAHHERTAGHRGPRGSAAHRQHLGTAHGPGDTLQPGPALPERRAARGTSRARARRRRRGLLLRPGRRTRHCPAQHRRHPRPRRLQHLGRTTLHQPTARRRRSRRRSARAARPARRTPGRTGAQSLPRHLPAHHRHRLHPDLRPRHRRH</sequence>
<feature type="compositionally biased region" description="Basic residues" evidence="1">
    <location>
        <begin position="275"/>
        <end position="294"/>
    </location>
</feature>
<feature type="compositionally biased region" description="Basic residues" evidence="1">
    <location>
        <begin position="242"/>
        <end position="263"/>
    </location>
</feature>
<organism evidence="3 4">
    <name type="scientific">Micromonospora tarensis</name>
    <dbReference type="NCBI Taxonomy" id="2806100"/>
    <lineage>
        <taxon>Bacteria</taxon>
        <taxon>Bacillati</taxon>
        <taxon>Actinomycetota</taxon>
        <taxon>Actinomycetes</taxon>
        <taxon>Micromonosporales</taxon>
        <taxon>Micromonosporaceae</taxon>
        <taxon>Micromonospora</taxon>
    </lineage>
</organism>
<feature type="region of interest" description="Disordered" evidence="1">
    <location>
        <begin position="128"/>
        <end position="294"/>
    </location>
</feature>
<dbReference type="EMBL" id="JAEVHL010000037">
    <property type="protein sequence ID" value="MBM0275906.1"/>
    <property type="molecule type" value="Genomic_DNA"/>
</dbReference>
<feature type="compositionally biased region" description="Basic residues" evidence="1">
    <location>
        <begin position="155"/>
        <end position="168"/>
    </location>
</feature>
<gene>
    <name evidence="3" type="ORF">JM949_10890</name>
</gene>
<evidence type="ECO:0000259" key="2">
    <source>
        <dbReference type="Pfam" id="PF01370"/>
    </source>
</evidence>
<evidence type="ECO:0000313" key="4">
    <source>
        <dbReference type="Proteomes" id="UP000622245"/>
    </source>
</evidence>
<accession>A0ABS1YER7</accession>
<dbReference type="Proteomes" id="UP000622245">
    <property type="component" value="Unassembled WGS sequence"/>
</dbReference>
<comment type="caution">
    <text evidence="3">The sequence shown here is derived from an EMBL/GenBank/DDBJ whole genome shotgun (WGS) entry which is preliminary data.</text>
</comment>
<feature type="compositionally biased region" description="Basic residues" evidence="1">
    <location>
        <begin position="195"/>
        <end position="232"/>
    </location>
</feature>
<dbReference type="Pfam" id="PF01370">
    <property type="entry name" value="Epimerase"/>
    <property type="match status" value="1"/>
</dbReference>
<name>A0ABS1YER7_9ACTN</name>